<accession>A0AAV2P125</accession>
<dbReference type="Proteomes" id="UP001497644">
    <property type="component" value="Chromosome 6"/>
</dbReference>
<dbReference type="EMBL" id="OZ034829">
    <property type="protein sequence ID" value="CAL1686002.1"/>
    <property type="molecule type" value="Genomic_DNA"/>
</dbReference>
<keyword evidence="3" id="KW-1185">Reference proteome</keyword>
<feature type="region of interest" description="Disordered" evidence="1">
    <location>
        <begin position="34"/>
        <end position="101"/>
    </location>
</feature>
<evidence type="ECO:0000313" key="2">
    <source>
        <dbReference type="EMBL" id="CAL1686002.1"/>
    </source>
</evidence>
<organism evidence="2 3">
    <name type="scientific">Lasius platythorax</name>
    <dbReference type="NCBI Taxonomy" id="488582"/>
    <lineage>
        <taxon>Eukaryota</taxon>
        <taxon>Metazoa</taxon>
        <taxon>Ecdysozoa</taxon>
        <taxon>Arthropoda</taxon>
        <taxon>Hexapoda</taxon>
        <taxon>Insecta</taxon>
        <taxon>Pterygota</taxon>
        <taxon>Neoptera</taxon>
        <taxon>Endopterygota</taxon>
        <taxon>Hymenoptera</taxon>
        <taxon>Apocrita</taxon>
        <taxon>Aculeata</taxon>
        <taxon>Formicoidea</taxon>
        <taxon>Formicidae</taxon>
        <taxon>Formicinae</taxon>
        <taxon>Lasius</taxon>
        <taxon>Lasius</taxon>
    </lineage>
</organism>
<proteinExistence type="predicted"/>
<gene>
    <name evidence="2" type="ORF">LPLAT_LOCUS11387</name>
</gene>
<reference evidence="2" key="1">
    <citation type="submission" date="2024-04" db="EMBL/GenBank/DDBJ databases">
        <authorList>
            <consortium name="Molecular Ecology Group"/>
        </authorList>
    </citation>
    <scope>NUCLEOTIDE SEQUENCE</scope>
</reference>
<sequence length="101" mass="11017">MSNQLSVCEAAAQSPFCRLAASYPRYPREAKVTLTITRAPREGNDSGEGAKKGGNREPAADGLQRRHISPRSGPHLKSNGPLRQQRRSSSCEPSDPFRLSI</sequence>
<name>A0AAV2P125_9HYME</name>
<dbReference type="AlphaFoldDB" id="A0AAV2P125"/>
<evidence type="ECO:0000313" key="3">
    <source>
        <dbReference type="Proteomes" id="UP001497644"/>
    </source>
</evidence>
<feature type="compositionally biased region" description="Basic and acidic residues" evidence="1">
    <location>
        <begin position="39"/>
        <end position="59"/>
    </location>
</feature>
<protein>
    <submittedName>
        <fullName evidence="2">Uncharacterized protein</fullName>
    </submittedName>
</protein>
<evidence type="ECO:0000256" key="1">
    <source>
        <dbReference type="SAM" id="MobiDB-lite"/>
    </source>
</evidence>